<sequence>MKKTSLSLIGLVAAGAIAVAVATAVITCANNGREAALLLLDGEPIEKQLPEFSQIVFTNNDDIIDNIPGIYVELSYPFTVIQNDEISSPYITADPEWYKYITVSADSGILTVDMDFHGIEALMEKMKDERRNLVFKGGPMTIYVPKAMLTSVEASQSAVTCIEHINADVLDITLGNVLFYNCRLDSLRMTSRYDSQLSTVFTDCTIDDVVLKSDRTEDVTVNGSGNSINTFVWLDSYPKTDKHAYMNFNTTGIKDFEWKPELTARDIVFSRKGSIRSSALEAVPDTVPYISDLIISYP</sequence>
<feature type="signal peptide" evidence="1">
    <location>
        <begin position="1"/>
        <end position="18"/>
    </location>
</feature>
<dbReference type="Proteomes" id="UP001565200">
    <property type="component" value="Unassembled WGS sequence"/>
</dbReference>
<organism evidence="2 3">
    <name type="scientific">Heminiphilus faecis</name>
    <dbReference type="NCBI Taxonomy" id="2601703"/>
    <lineage>
        <taxon>Bacteria</taxon>
        <taxon>Pseudomonadati</taxon>
        <taxon>Bacteroidota</taxon>
        <taxon>Bacteroidia</taxon>
        <taxon>Bacteroidales</taxon>
        <taxon>Muribaculaceae</taxon>
        <taxon>Heminiphilus</taxon>
    </lineage>
</organism>
<evidence type="ECO:0000256" key="1">
    <source>
        <dbReference type="SAM" id="SignalP"/>
    </source>
</evidence>
<keyword evidence="3" id="KW-1185">Reference proteome</keyword>
<dbReference type="Gene3D" id="2.160.20.120">
    <property type="match status" value="1"/>
</dbReference>
<accession>A0ABV4CVJ7</accession>
<evidence type="ECO:0000313" key="3">
    <source>
        <dbReference type="Proteomes" id="UP001565200"/>
    </source>
</evidence>
<proteinExistence type="predicted"/>
<dbReference type="RefSeq" id="WP_121699647.1">
    <property type="nucleotide sequence ID" value="NZ_JBCLPP010000002.1"/>
</dbReference>
<name>A0ABV4CVJ7_9BACT</name>
<reference evidence="2 3" key="1">
    <citation type="submission" date="2024-03" db="EMBL/GenBank/DDBJ databases">
        <title>Mouse gut bacterial collection (mGBC) of GemPharmatech.</title>
        <authorList>
            <person name="He Y."/>
            <person name="Dong L."/>
            <person name="Wu D."/>
            <person name="Gao X."/>
            <person name="Lin Z."/>
        </authorList>
    </citation>
    <scope>NUCLEOTIDE SEQUENCE [LARGE SCALE GENOMIC DNA]</scope>
    <source>
        <strain evidence="2 3">54-13</strain>
    </source>
</reference>
<keyword evidence="1" id="KW-0732">Signal</keyword>
<dbReference type="EMBL" id="JBCLPP010000002">
    <property type="protein sequence ID" value="MEY8244119.1"/>
    <property type="molecule type" value="Genomic_DNA"/>
</dbReference>
<evidence type="ECO:0008006" key="4">
    <source>
        <dbReference type="Google" id="ProtNLM"/>
    </source>
</evidence>
<comment type="caution">
    <text evidence="2">The sequence shown here is derived from an EMBL/GenBank/DDBJ whole genome shotgun (WGS) entry which is preliminary data.</text>
</comment>
<evidence type="ECO:0000313" key="2">
    <source>
        <dbReference type="EMBL" id="MEY8244119.1"/>
    </source>
</evidence>
<gene>
    <name evidence="2" type="ORF">AAK873_00645</name>
</gene>
<protein>
    <recommendedName>
        <fullName evidence="4">Adhesin domain-containing protein</fullName>
    </recommendedName>
</protein>
<feature type="chain" id="PRO_5046947845" description="Adhesin domain-containing protein" evidence="1">
    <location>
        <begin position="19"/>
        <end position="298"/>
    </location>
</feature>